<dbReference type="GO" id="GO:0030246">
    <property type="term" value="F:carbohydrate binding"/>
    <property type="evidence" value="ECO:0007669"/>
    <property type="project" value="InterPro"/>
</dbReference>
<evidence type="ECO:0000313" key="5">
    <source>
        <dbReference type="EMBL" id="OBY64235.1"/>
    </source>
</evidence>
<dbReference type="Pfam" id="PF03422">
    <property type="entry name" value="CBM_6"/>
    <property type="match status" value="2"/>
</dbReference>
<dbReference type="GO" id="GO:0009986">
    <property type="term" value="C:cell surface"/>
    <property type="evidence" value="ECO:0007669"/>
    <property type="project" value="TreeGrafter"/>
</dbReference>
<evidence type="ECO:0000256" key="1">
    <source>
        <dbReference type="ARBA" id="ARBA00022729"/>
    </source>
</evidence>
<dbReference type="PANTHER" id="PTHR31297">
    <property type="entry name" value="GLUCAN ENDO-1,6-BETA-GLUCOSIDASE B"/>
    <property type="match status" value="1"/>
</dbReference>
<evidence type="ECO:0000256" key="3">
    <source>
        <dbReference type="ARBA" id="ARBA00023295"/>
    </source>
</evidence>
<dbReference type="InterPro" id="IPR026444">
    <property type="entry name" value="Secre_tail"/>
</dbReference>
<dbReference type="InterPro" id="IPR006584">
    <property type="entry name" value="Cellulose-bd_IV"/>
</dbReference>
<gene>
    <name evidence="5" type="ORF">LPB3_07530</name>
</gene>
<dbReference type="Gene3D" id="2.60.120.260">
    <property type="entry name" value="Galactose-binding domain-like"/>
    <property type="match status" value="2"/>
</dbReference>
<reference evidence="6" key="1">
    <citation type="submission" date="2016-02" db="EMBL/GenBank/DDBJ databases">
        <authorList>
            <person name="Shin S.-K."/>
            <person name="Yi H."/>
            <person name="Kim E."/>
        </authorList>
    </citation>
    <scope>NUCLEOTIDE SEQUENCE [LARGE SCALE GENOMIC DNA]</scope>
    <source>
        <strain evidence="6">LPB0003</strain>
    </source>
</reference>
<comment type="caution">
    <text evidence="5">The sequence shown here is derived from an EMBL/GenBank/DDBJ whole genome shotgun (WGS) entry which is preliminary data.</text>
</comment>
<feature type="domain" description="CBM6" evidence="4">
    <location>
        <begin position="441"/>
        <end position="568"/>
    </location>
</feature>
<dbReference type="Pfam" id="PF18962">
    <property type="entry name" value="Por_Secre_tail"/>
    <property type="match status" value="1"/>
</dbReference>
<name>A0A1B8TXP7_9FLAO</name>
<dbReference type="InterPro" id="IPR001547">
    <property type="entry name" value="Glyco_hydro_5"/>
</dbReference>
<dbReference type="SUPFAM" id="SSF49785">
    <property type="entry name" value="Galactose-binding domain-like"/>
    <property type="match status" value="2"/>
</dbReference>
<dbReference type="InterPro" id="IPR008979">
    <property type="entry name" value="Galactose-bd-like_sf"/>
</dbReference>
<evidence type="ECO:0000313" key="6">
    <source>
        <dbReference type="Proteomes" id="UP000092584"/>
    </source>
</evidence>
<dbReference type="STRING" id="1774273.LPB03_04965"/>
<dbReference type="PANTHER" id="PTHR31297:SF13">
    <property type="entry name" value="PUTATIVE-RELATED"/>
    <property type="match status" value="1"/>
</dbReference>
<dbReference type="EMBL" id="LSFM01000022">
    <property type="protein sequence ID" value="OBY64235.1"/>
    <property type="molecule type" value="Genomic_DNA"/>
</dbReference>
<keyword evidence="6" id="KW-1185">Reference proteome</keyword>
<dbReference type="RefSeq" id="WP_083187102.1">
    <property type="nucleotide sequence ID" value="NZ_CP017477.1"/>
</dbReference>
<dbReference type="InterPro" id="IPR017853">
    <property type="entry name" value="GH"/>
</dbReference>
<accession>A0A1B8TXP7</accession>
<dbReference type="GO" id="GO:0009251">
    <property type="term" value="P:glucan catabolic process"/>
    <property type="evidence" value="ECO:0007669"/>
    <property type="project" value="TreeGrafter"/>
</dbReference>
<dbReference type="OrthoDB" id="9800955at2"/>
<dbReference type="CDD" id="cd04080">
    <property type="entry name" value="CBM6_cellulase-like"/>
    <property type="match status" value="2"/>
</dbReference>
<dbReference type="Pfam" id="PF00150">
    <property type="entry name" value="Cellulase"/>
    <property type="match status" value="1"/>
</dbReference>
<dbReference type="Gene3D" id="3.20.20.80">
    <property type="entry name" value="Glycosidases"/>
    <property type="match status" value="1"/>
</dbReference>
<dbReference type="AlphaFoldDB" id="A0A1B8TXP7"/>
<dbReference type="GO" id="GO:0005576">
    <property type="term" value="C:extracellular region"/>
    <property type="evidence" value="ECO:0007669"/>
    <property type="project" value="TreeGrafter"/>
</dbReference>
<dbReference type="InterPro" id="IPR005084">
    <property type="entry name" value="CBM6"/>
</dbReference>
<evidence type="ECO:0000256" key="2">
    <source>
        <dbReference type="ARBA" id="ARBA00022801"/>
    </source>
</evidence>
<proteinExistence type="predicted"/>
<sequence length="896" mass="101968">MIKKYVMYLFLIGAISLNAQGLRTLGKKIINSKGEEVLLKGIGLGGWMLQEGYMMNSSGAADTQHEFIEKLNLLIGEEETKTFYSNWRKNFFQKQDLDSIKKWGYNSVRLAMHYNLFTPPIEAEPIQGENTWLETGFEMVDELLTWCEANEIYLILDMHAAPGGQGQDAAISDYDSDKPSLWESELNKSKTMALWGKLAERYKDKEWIGGYDLLNEVNWPLGDSVLRDLYVRITNEIRTYDSNHILFIEGNWFANDFSGLTPPWDSNMVYSFHKYWTYNDTASIQWVLDLRNQHNVPLWMGESGENSNVWYTEAINLFEDNNIGWSWWPWKRIATTVSPFSINSNPKYEAIINYWKGEAAKPSVLDAIDGLKQITDDLLVDNNKYYKDVVDACIRQPQDETHIPYKNHTIPGVIYLSDYDLGTNGIAYNDIDYANYSLSTNEYKAWNSGWNYRNDGVDIQTNTDNTNSNGYHIGFTQKNEWLKYTVNVEETGFYNFKFRYATEQSGGKPKFFLDEVDFAGDVTLGSTGGWSNFVFQTVSNKYMEAGKHILKILVDGNASYNMSSIEFLKSTETIPSFNVLSASTNDDEKSLKIVLNQPLNNQELTNNPFEVTVNNATRTITSAAIDPSNNRLIVIELAKYLFYQDEIKVSYIGNSITSTYNVALSNFQNKLVNNNLITRLLIPGKIQAEDFSTQQGLETENTTDTGAGQNIGYTDAGDYAEYLIYISESGYYNLNLRTAAESSAGKIEFELSHNEVTQSISTIDLPVTGGWQSWQTTATQTTLNEGIYTLKMKVLQSGFNMNWFEFEFTSSLSTEDVIKNGVKIFPNPFTDNFNIKLNNQQIIKDLKIMDLNGRLIKNIHPTESNGVYNLSSLKSGVYLLSIETDKGSFQKKLIKD</sequence>
<evidence type="ECO:0000259" key="4">
    <source>
        <dbReference type="PROSITE" id="PS51175"/>
    </source>
</evidence>
<keyword evidence="2" id="KW-0378">Hydrolase</keyword>
<feature type="domain" description="CBM6" evidence="4">
    <location>
        <begin position="684"/>
        <end position="807"/>
    </location>
</feature>
<dbReference type="PROSITE" id="PS51175">
    <property type="entry name" value="CBM6"/>
    <property type="match status" value="2"/>
</dbReference>
<dbReference type="SMART" id="SM00606">
    <property type="entry name" value="CBD_IV"/>
    <property type="match status" value="2"/>
</dbReference>
<keyword evidence="1" id="KW-0732">Signal</keyword>
<keyword evidence="3" id="KW-0326">Glycosidase</keyword>
<dbReference type="NCBIfam" id="TIGR04183">
    <property type="entry name" value="Por_Secre_tail"/>
    <property type="match status" value="1"/>
</dbReference>
<dbReference type="Proteomes" id="UP000092584">
    <property type="component" value="Unassembled WGS sequence"/>
</dbReference>
<protein>
    <recommendedName>
        <fullName evidence="4">CBM6 domain-containing protein</fullName>
    </recommendedName>
</protein>
<dbReference type="InterPro" id="IPR050386">
    <property type="entry name" value="Glycosyl_hydrolase_5"/>
</dbReference>
<dbReference type="GO" id="GO:0008422">
    <property type="term" value="F:beta-glucosidase activity"/>
    <property type="evidence" value="ECO:0007669"/>
    <property type="project" value="TreeGrafter"/>
</dbReference>
<organism evidence="5 6">
    <name type="scientific">Polaribacter vadi</name>
    <dbReference type="NCBI Taxonomy" id="1774273"/>
    <lineage>
        <taxon>Bacteria</taxon>
        <taxon>Pseudomonadati</taxon>
        <taxon>Bacteroidota</taxon>
        <taxon>Flavobacteriia</taxon>
        <taxon>Flavobacteriales</taxon>
        <taxon>Flavobacteriaceae</taxon>
    </lineage>
</organism>
<dbReference type="SUPFAM" id="SSF51445">
    <property type="entry name" value="(Trans)glycosidases"/>
    <property type="match status" value="1"/>
</dbReference>